<dbReference type="Proteomes" id="UP000800094">
    <property type="component" value="Unassembled WGS sequence"/>
</dbReference>
<evidence type="ECO:0000313" key="2">
    <source>
        <dbReference type="Proteomes" id="UP000800094"/>
    </source>
</evidence>
<accession>A0A6A6IHM4</accession>
<reference evidence="1" key="1">
    <citation type="journal article" date="2020" name="Stud. Mycol.">
        <title>101 Dothideomycetes genomes: a test case for predicting lifestyles and emergence of pathogens.</title>
        <authorList>
            <person name="Haridas S."/>
            <person name="Albert R."/>
            <person name="Binder M."/>
            <person name="Bloem J."/>
            <person name="Labutti K."/>
            <person name="Salamov A."/>
            <person name="Andreopoulos B."/>
            <person name="Baker S."/>
            <person name="Barry K."/>
            <person name="Bills G."/>
            <person name="Bluhm B."/>
            <person name="Cannon C."/>
            <person name="Castanera R."/>
            <person name="Culley D."/>
            <person name="Daum C."/>
            <person name="Ezra D."/>
            <person name="Gonzalez J."/>
            <person name="Henrissat B."/>
            <person name="Kuo A."/>
            <person name="Liang C."/>
            <person name="Lipzen A."/>
            <person name="Lutzoni F."/>
            <person name="Magnuson J."/>
            <person name="Mondo S."/>
            <person name="Nolan M."/>
            <person name="Ohm R."/>
            <person name="Pangilinan J."/>
            <person name="Park H.-J."/>
            <person name="Ramirez L."/>
            <person name="Alfaro M."/>
            <person name="Sun H."/>
            <person name="Tritt A."/>
            <person name="Yoshinaga Y."/>
            <person name="Zwiers L.-H."/>
            <person name="Turgeon B."/>
            <person name="Goodwin S."/>
            <person name="Spatafora J."/>
            <person name="Crous P."/>
            <person name="Grigoriev I."/>
        </authorList>
    </citation>
    <scope>NUCLEOTIDE SEQUENCE</scope>
    <source>
        <strain evidence="1">CBS 122368</strain>
    </source>
</reference>
<dbReference type="EMBL" id="ML987194">
    <property type="protein sequence ID" value="KAF2249931.1"/>
    <property type="molecule type" value="Genomic_DNA"/>
</dbReference>
<dbReference type="OrthoDB" id="2013972at2759"/>
<evidence type="ECO:0000313" key="1">
    <source>
        <dbReference type="EMBL" id="KAF2249931.1"/>
    </source>
</evidence>
<dbReference type="AlphaFoldDB" id="A0A6A6IHM4"/>
<dbReference type="GeneID" id="54582142"/>
<sequence length="101" mass="10395">MTNPAPPKTALEAFNAKAESYEASTGGCTRELARHLLEISPPFTASSVVLDNACGTGIVAQEILLHASSASQTPPLIHAVDGAPRMIEVGKQNLNGLAGAE</sequence>
<organism evidence="1 2">
    <name type="scientific">Trematosphaeria pertusa</name>
    <dbReference type="NCBI Taxonomy" id="390896"/>
    <lineage>
        <taxon>Eukaryota</taxon>
        <taxon>Fungi</taxon>
        <taxon>Dikarya</taxon>
        <taxon>Ascomycota</taxon>
        <taxon>Pezizomycotina</taxon>
        <taxon>Dothideomycetes</taxon>
        <taxon>Pleosporomycetidae</taxon>
        <taxon>Pleosporales</taxon>
        <taxon>Massarineae</taxon>
        <taxon>Trematosphaeriaceae</taxon>
        <taxon>Trematosphaeria</taxon>
    </lineage>
</organism>
<dbReference type="SUPFAM" id="SSF53335">
    <property type="entry name" value="S-adenosyl-L-methionine-dependent methyltransferases"/>
    <property type="match status" value="1"/>
</dbReference>
<gene>
    <name evidence="1" type="ORF">BU26DRAFT_518433</name>
</gene>
<dbReference type="RefSeq" id="XP_033684935.1">
    <property type="nucleotide sequence ID" value="XM_033828812.1"/>
</dbReference>
<protein>
    <recommendedName>
        <fullName evidence="3">Methyltransferase domain-containing protein</fullName>
    </recommendedName>
</protein>
<dbReference type="Gene3D" id="3.40.50.150">
    <property type="entry name" value="Vaccinia Virus protein VP39"/>
    <property type="match status" value="1"/>
</dbReference>
<keyword evidence="2" id="KW-1185">Reference proteome</keyword>
<proteinExistence type="predicted"/>
<name>A0A6A6IHM4_9PLEO</name>
<dbReference type="InterPro" id="IPR029063">
    <property type="entry name" value="SAM-dependent_MTases_sf"/>
</dbReference>
<evidence type="ECO:0008006" key="3">
    <source>
        <dbReference type="Google" id="ProtNLM"/>
    </source>
</evidence>